<protein>
    <recommendedName>
        <fullName evidence="1">ASCH domain-containing protein</fullName>
    </recommendedName>
</protein>
<feature type="domain" description="ASCH" evidence="1">
    <location>
        <begin position="5"/>
        <end position="99"/>
    </location>
</feature>
<dbReference type="InterPro" id="IPR015947">
    <property type="entry name" value="PUA-like_sf"/>
</dbReference>
<dbReference type="KEGG" id="ccyn:CGC48_05960"/>
<name>A0A250E5R7_9FLAO</name>
<dbReference type="Pfam" id="PF04266">
    <property type="entry name" value="ASCH"/>
    <property type="match status" value="1"/>
</dbReference>
<dbReference type="AlphaFoldDB" id="A0A250E5R7"/>
<dbReference type="SUPFAM" id="SSF88697">
    <property type="entry name" value="PUA domain-like"/>
    <property type="match status" value="1"/>
</dbReference>
<evidence type="ECO:0000313" key="2">
    <source>
        <dbReference type="EMBL" id="ATA68213.1"/>
    </source>
</evidence>
<reference evidence="2 3" key="1">
    <citation type="journal article" date="2017" name="Genome Announc.">
        <title>Twelve Complete Reference Genomes of Clinical Isolates in the Capnocytophaga Genus.</title>
        <authorList>
            <person name="Villarma A."/>
            <person name="Gulvik C.A."/>
            <person name="Rowe L.A."/>
            <person name="Sheth M."/>
            <person name="Juieng P."/>
            <person name="Nicholson A.C."/>
            <person name="Loparev V.N."/>
            <person name="McQuiston J.R."/>
        </authorList>
    </citation>
    <scope>NUCLEOTIDE SEQUENCE [LARGE SCALE GENOMIC DNA]</scope>
    <source>
        <strain evidence="2 3">G7591</strain>
    </source>
</reference>
<organism evidence="2 3">
    <name type="scientific">Capnocytophaga cynodegmi</name>
    <dbReference type="NCBI Taxonomy" id="28189"/>
    <lineage>
        <taxon>Bacteria</taxon>
        <taxon>Pseudomonadati</taxon>
        <taxon>Bacteroidota</taxon>
        <taxon>Flavobacteriia</taxon>
        <taxon>Flavobacteriales</taxon>
        <taxon>Flavobacteriaceae</taxon>
        <taxon>Capnocytophaga</taxon>
    </lineage>
</organism>
<evidence type="ECO:0000313" key="3">
    <source>
        <dbReference type="Proteomes" id="UP000242855"/>
    </source>
</evidence>
<dbReference type="Gene3D" id="2.30.130.30">
    <property type="entry name" value="Hypothetical protein"/>
    <property type="match status" value="1"/>
</dbReference>
<dbReference type="EMBL" id="CP022378">
    <property type="protein sequence ID" value="ATA68213.1"/>
    <property type="molecule type" value="Genomic_DNA"/>
</dbReference>
<dbReference type="RefSeq" id="WP_098028850.1">
    <property type="nucleotide sequence ID" value="NZ_CP022378.1"/>
</dbReference>
<gene>
    <name evidence="2" type="ORF">CGC48_05960</name>
</gene>
<proteinExistence type="predicted"/>
<dbReference type="Proteomes" id="UP000242855">
    <property type="component" value="Chromosome"/>
</dbReference>
<dbReference type="GeneID" id="96781338"/>
<evidence type="ECO:0000259" key="1">
    <source>
        <dbReference type="SMART" id="SM01022"/>
    </source>
</evidence>
<dbReference type="SMART" id="SM01022">
    <property type="entry name" value="ASCH"/>
    <property type="match status" value="1"/>
</dbReference>
<sequence length="134" mass="15811">MKVLLSIKPEFAKKIFEGTKKFEFRKTIFKNKNVRTVIVYASSPVQKVIGEFEIEKIISKEIDALWIETQDYSGISEEFFYEYFSKKEIGHAIKIKKAKKYSVPKNLREEYDIFPPQSFVYLPNSNQLDEIEVL</sequence>
<accession>A0A250E5R7</accession>
<dbReference type="InterPro" id="IPR007374">
    <property type="entry name" value="ASCH_domain"/>
</dbReference>